<accession>A0A6J7WRA2</accession>
<sequence>MSQRPRRQSAPIIPEQPHNGLKKIIGGGVGGAIVTAMGNAGMFVDPGMGAAAVKQMTDDIAANPTNPLIGTGIGMSLMAGKQLYGHIRRYRALNDHFEDSHNNARS</sequence>
<dbReference type="EMBL" id="LR798276">
    <property type="protein sequence ID" value="CAB5219305.1"/>
    <property type="molecule type" value="Genomic_DNA"/>
</dbReference>
<evidence type="ECO:0000313" key="3">
    <source>
        <dbReference type="EMBL" id="CAB5219305.1"/>
    </source>
</evidence>
<gene>
    <name evidence="2" type="ORF">UFOVP110_109</name>
    <name evidence="3" type="ORF">UFOVP223_55</name>
</gene>
<feature type="region of interest" description="Disordered" evidence="1">
    <location>
        <begin position="1"/>
        <end position="21"/>
    </location>
</feature>
<proteinExistence type="predicted"/>
<organism evidence="3">
    <name type="scientific">uncultured Caudovirales phage</name>
    <dbReference type="NCBI Taxonomy" id="2100421"/>
    <lineage>
        <taxon>Viruses</taxon>
        <taxon>Duplodnaviria</taxon>
        <taxon>Heunggongvirae</taxon>
        <taxon>Uroviricota</taxon>
        <taxon>Caudoviricetes</taxon>
        <taxon>Peduoviridae</taxon>
        <taxon>Maltschvirus</taxon>
        <taxon>Maltschvirus maltsch</taxon>
    </lineage>
</organism>
<evidence type="ECO:0000256" key="1">
    <source>
        <dbReference type="SAM" id="MobiDB-lite"/>
    </source>
</evidence>
<reference evidence="3" key="1">
    <citation type="submission" date="2020-05" db="EMBL/GenBank/DDBJ databases">
        <authorList>
            <person name="Chiriac C."/>
            <person name="Salcher M."/>
            <person name="Ghai R."/>
            <person name="Kavagutti S V."/>
        </authorList>
    </citation>
    <scope>NUCLEOTIDE SEQUENCE</scope>
</reference>
<dbReference type="EMBL" id="LR796220">
    <property type="protein sequence ID" value="CAB4128920.1"/>
    <property type="molecule type" value="Genomic_DNA"/>
</dbReference>
<name>A0A6J7WRA2_9CAUD</name>
<evidence type="ECO:0000313" key="2">
    <source>
        <dbReference type="EMBL" id="CAB4128920.1"/>
    </source>
</evidence>
<protein>
    <submittedName>
        <fullName evidence="3">Uncharacterized protein</fullName>
    </submittedName>
</protein>